<dbReference type="InterPro" id="IPR011089">
    <property type="entry name" value="GmrSD_C"/>
</dbReference>
<gene>
    <name evidence="2" type="ORF">JOF33_001659</name>
</gene>
<protein>
    <recommendedName>
        <fullName evidence="1">GmrSD restriction endonucleases C-terminal domain-containing protein</fullName>
    </recommendedName>
</protein>
<organism evidence="2 3">
    <name type="scientific">Corynebacterium freneyi</name>
    <dbReference type="NCBI Taxonomy" id="134034"/>
    <lineage>
        <taxon>Bacteria</taxon>
        <taxon>Bacillati</taxon>
        <taxon>Actinomycetota</taxon>
        <taxon>Actinomycetes</taxon>
        <taxon>Mycobacteriales</taxon>
        <taxon>Corynebacteriaceae</taxon>
        <taxon>Corynebacterium</taxon>
    </lineage>
</organism>
<dbReference type="Proteomes" id="UP001519305">
    <property type="component" value="Unassembled WGS sequence"/>
</dbReference>
<sequence length="245" mass="26184">MTRLFRVFAPFRNRVVSRAPTACGSPLPFFALRRLVAVFIALPLGCTVACGVADDGAGGRDGRRTEVAELLATVRVVAERVTVLGYDRSLFGGWAPAGAGPDAGTGTGTGTGDTRDAVLAEWFGTGDGNRATIIADPYTGDDLTAEGADIDHVYPLAAAWDFGAHRWDARTRRAFANDAERNLVPVASGVNRAKSDLTPAEWLPPNRDLRCDYSARYLRVAVAWRLAVSIADWEAMADACGITVR</sequence>
<dbReference type="RefSeq" id="WP_209653473.1">
    <property type="nucleotide sequence ID" value="NZ_CP047357.1"/>
</dbReference>
<evidence type="ECO:0000259" key="1">
    <source>
        <dbReference type="Pfam" id="PF07510"/>
    </source>
</evidence>
<keyword evidence="3" id="KW-1185">Reference proteome</keyword>
<feature type="domain" description="GmrSD restriction endonucleases C-terminal" evidence="1">
    <location>
        <begin position="145"/>
        <end position="238"/>
    </location>
</feature>
<dbReference type="Pfam" id="PF07510">
    <property type="entry name" value="GmrSD_C"/>
    <property type="match status" value="1"/>
</dbReference>
<accession>A0ABS4U935</accession>
<evidence type="ECO:0000313" key="3">
    <source>
        <dbReference type="Proteomes" id="UP001519305"/>
    </source>
</evidence>
<comment type="caution">
    <text evidence="2">The sequence shown here is derived from an EMBL/GenBank/DDBJ whole genome shotgun (WGS) entry which is preliminary data.</text>
</comment>
<evidence type="ECO:0000313" key="2">
    <source>
        <dbReference type="EMBL" id="MBP2332960.1"/>
    </source>
</evidence>
<reference evidence="2 3" key="1">
    <citation type="submission" date="2021-03" db="EMBL/GenBank/DDBJ databases">
        <title>Sequencing the genomes of 1000 actinobacteria strains.</title>
        <authorList>
            <person name="Klenk H.-P."/>
        </authorList>
    </citation>
    <scope>NUCLEOTIDE SEQUENCE [LARGE SCALE GENOMIC DNA]</scope>
    <source>
        <strain evidence="2 3">DSM 44506</strain>
    </source>
</reference>
<dbReference type="EMBL" id="JAGINY010000001">
    <property type="protein sequence ID" value="MBP2332960.1"/>
    <property type="molecule type" value="Genomic_DNA"/>
</dbReference>
<name>A0ABS4U935_9CORY</name>
<proteinExistence type="predicted"/>